<keyword evidence="10" id="KW-0378">Hydrolase</keyword>
<dbReference type="InterPro" id="IPR031845">
    <property type="entry name" value="RnlA_toxin_NRD"/>
</dbReference>
<evidence type="ECO:0000256" key="11">
    <source>
        <dbReference type="ARBA" id="ARBA00022842"/>
    </source>
</evidence>
<dbReference type="Gene3D" id="6.10.250.2650">
    <property type="match status" value="1"/>
</dbReference>
<protein>
    <recommendedName>
        <fullName evidence="6">Ribonuclease H</fullName>
        <ecNumber evidence="5">3.1.26.4</ecNumber>
    </recommendedName>
</protein>
<dbReference type="PATRIC" id="fig|632348.3.peg.704"/>
<accession>E4SER7</accession>
<keyword evidence="11" id="KW-0460">Magnesium</keyword>
<evidence type="ECO:0000256" key="3">
    <source>
        <dbReference type="ARBA" id="ARBA00004065"/>
    </source>
</evidence>
<dbReference type="HOGENOM" id="CLU_573434_0_0_9"/>
<dbReference type="AlphaFoldDB" id="E4SER7"/>
<evidence type="ECO:0000256" key="2">
    <source>
        <dbReference type="ARBA" id="ARBA00001946"/>
    </source>
</evidence>
<comment type="similarity">
    <text evidence="4">Belongs to the RNase H family.</text>
</comment>
<evidence type="ECO:0000313" key="14">
    <source>
        <dbReference type="Proteomes" id="UP000006835"/>
    </source>
</evidence>
<sequence>MPKRYYAVRKGRKTGIFENWTECEESVKGYPGAEYKAFANREDAELYLKSIDQLEKYEDILSKGNQVIAYVDGSYNESLNKCAFGCVILTKEGEEQKFSSVIANNEIVSLRNVAGEIEGVKFAVKWACEKEYEKIIICHDYEGLSKWYYGEWQANSKYVKDYIEFLRSYSDFIKIEFKKVTAHSGDKYNELADLLAREALQNNPKMETGDSWITANSIEEEDFNVIIELLKEDFPELKLEKGNGLTEIVKYTLKLNEEKLVAHYYPSKRKIVVQGKPKLLFSSLLGYISEIVSPDELHKIYSTCVNLELDKNEVEREFHEVYLFNAKDKLPQKLAQTLRQAIYNLHIEGDMFDYTFIVFPALRALEGFIKYVLKGFNIVCYSNTFENIFERKNNGMYQLSKSCCSTIKNRDIISKLNKMYNFYHKNRHGLFHWSSFLKDEIDDSRVINSIDESKNLIREVLNFINEFYV</sequence>
<dbReference type="InterPro" id="IPR050092">
    <property type="entry name" value="RNase_H"/>
</dbReference>
<dbReference type="FunFam" id="3.40.970.10:FF:000002">
    <property type="entry name" value="Ribonuclease H"/>
    <property type="match status" value="1"/>
</dbReference>
<reference evidence="13 14" key="2">
    <citation type="journal article" date="2011" name="J. Bacteriol.">
        <title>Complete genome sequences for the anaerobic, extremely thermophilic plant biomass-degrading bacteria Caldicellulosiruptor hydrothermalis, Caldicellulosiruptor kristjanssonii, Caldicellulosiruptor kronotskyensis, Caldicellulosiruptor owensenis, and Caldicellulosiruptor lactoaceticus.</title>
        <authorList>
            <person name="Blumer-Schuette S.E."/>
            <person name="Ozdemir I."/>
            <person name="Mistry D."/>
            <person name="Lucas S."/>
            <person name="Lapidus A."/>
            <person name="Cheng J.F."/>
            <person name="Goodwin L.A."/>
            <person name="Pitluck S."/>
            <person name="Land M.L."/>
            <person name="Hauser L.J."/>
            <person name="Woyke T."/>
            <person name="Mikhailova N."/>
            <person name="Pati A."/>
            <person name="Kyrpides N.C."/>
            <person name="Ivanova N."/>
            <person name="Detter J.C."/>
            <person name="Walston-Davenport K."/>
            <person name="Han S."/>
            <person name="Adams M.W."/>
            <person name="Kelly R.M."/>
        </authorList>
    </citation>
    <scope>NUCLEOTIDE SEQUENCE [LARGE SCALE GENOMIC DNA]</scope>
    <source>
        <strain evidence="14">DSM 18902 / VKM B-2412 / 2002</strain>
    </source>
</reference>
<dbReference type="Pfam" id="PF00075">
    <property type="entry name" value="RNase_H"/>
    <property type="match status" value="1"/>
</dbReference>
<dbReference type="Pfam" id="PF15935">
    <property type="entry name" value="RnlA_toxin"/>
    <property type="match status" value="1"/>
</dbReference>
<evidence type="ECO:0000256" key="8">
    <source>
        <dbReference type="ARBA" id="ARBA00022723"/>
    </source>
</evidence>
<evidence type="ECO:0000256" key="1">
    <source>
        <dbReference type="ARBA" id="ARBA00000077"/>
    </source>
</evidence>
<proteinExistence type="inferred from homology"/>
<dbReference type="PROSITE" id="PS50879">
    <property type="entry name" value="RNASE_H_1"/>
    <property type="match status" value="1"/>
</dbReference>
<dbReference type="PANTHER" id="PTHR10642:SF26">
    <property type="entry name" value="RIBONUCLEASE H1"/>
    <property type="match status" value="1"/>
</dbReference>
<organism evidence="13 14">
    <name type="scientific">Caldicellulosiruptor kronotskyensis (strain DSM 18902 / VKM B-2412 / 2002)</name>
    <dbReference type="NCBI Taxonomy" id="632348"/>
    <lineage>
        <taxon>Bacteria</taxon>
        <taxon>Bacillati</taxon>
        <taxon>Bacillota</taxon>
        <taxon>Bacillota incertae sedis</taxon>
        <taxon>Caldicellulosiruptorales</taxon>
        <taxon>Caldicellulosiruptoraceae</taxon>
        <taxon>Caldicellulosiruptor</taxon>
    </lineage>
</organism>
<dbReference type="OrthoDB" id="9811552at2"/>
<dbReference type="Pfam" id="PF01693">
    <property type="entry name" value="Cauli_VI"/>
    <property type="match status" value="1"/>
</dbReference>
<keyword evidence="8" id="KW-0479">Metal-binding</keyword>
<dbReference type="InterPro" id="IPR011320">
    <property type="entry name" value="RNase_H1_N"/>
</dbReference>
<evidence type="ECO:0000256" key="5">
    <source>
        <dbReference type="ARBA" id="ARBA00012180"/>
    </source>
</evidence>
<dbReference type="InterPro" id="IPR037056">
    <property type="entry name" value="RNase_H1_N_sf"/>
</dbReference>
<keyword evidence="7" id="KW-0540">Nuclease</keyword>
<dbReference type="InterPro" id="IPR009027">
    <property type="entry name" value="Ribosomal_bL9/RNase_H1_N"/>
</dbReference>
<dbReference type="GO" id="GO:0046872">
    <property type="term" value="F:metal ion binding"/>
    <property type="evidence" value="ECO:0007669"/>
    <property type="project" value="UniProtKB-KW"/>
</dbReference>
<dbReference type="EC" id="3.1.26.4" evidence="5"/>
<dbReference type="RefSeq" id="WP_013429703.1">
    <property type="nucleotide sequence ID" value="NC_014720.1"/>
</dbReference>
<dbReference type="KEGG" id="ckn:Calkro_0661"/>
<dbReference type="EMBL" id="CP002330">
    <property type="protein sequence ID" value="ADQ45554.1"/>
    <property type="molecule type" value="Genomic_DNA"/>
</dbReference>
<dbReference type="GO" id="GO:0043137">
    <property type="term" value="P:DNA replication, removal of RNA primer"/>
    <property type="evidence" value="ECO:0007669"/>
    <property type="project" value="TreeGrafter"/>
</dbReference>
<evidence type="ECO:0000256" key="10">
    <source>
        <dbReference type="ARBA" id="ARBA00022801"/>
    </source>
</evidence>
<dbReference type="SUPFAM" id="SSF55658">
    <property type="entry name" value="L9 N-domain-like"/>
    <property type="match status" value="1"/>
</dbReference>
<dbReference type="Gene3D" id="3.30.160.690">
    <property type="entry name" value="Bacterial toxin RNase RnlA/LsoA, N repeated domain"/>
    <property type="match status" value="1"/>
</dbReference>
<name>E4SER7_CALK2</name>
<evidence type="ECO:0000259" key="12">
    <source>
        <dbReference type="PROSITE" id="PS50879"/>
    </source>
</evidence>
<dbReference type="SUPFAM" id="SSF53098">
    <property type="entry name" value="Ribonuclease H-like"/>
    <property type="match status" value="1"/>
</dbReference>
<dbReference type="CDD" id="cd09277">
    <property type="entry name" value="RNase_HI_bacteria_like"/>
    <property type="match status" value="1"/>
</dbReference>
<dbReference type="InterPro" id="IPR043994">
    <property type="entry name" value="RnlA/LsoA-toxin_DBD"/>
</dbReference>
<dbReference type="Proteomes" id="UP000006835">
    <property type="component" value="Chromosome"/>
</dbReference>
<comment type="function">
    <text evidence="3">Endonuclease that specifically degrades the RNA of RNA-DNA hybrids.</text>
</comment>
<dbReference type="Gene3D" id="3.40.970.10">
    <property type="entry name" value="Ribonuclease H1, N-terminal domain"/>
    <property type="match status" value="1"/>
</dbReference>
<keyword evidence="9" id="KW-0255">Endonuclease</keyword>
<feature type="domain" description="RNase H type-1" evidence="12">
    <location>
        <begin position="63"/>
        <end position="201"/>
    </location>
</feature>
<keyword evidence="14" id="KW-1185">Reference proteome</keyword>
<dbReference type="PANTHER" id="PTHR10642">
    <property type="entry name" value="RIBONUCLEASE H1"/>
    <property type="match status" value="1"/>
</dbReference>
<dbReference type="Pfam" id="PF19034">
    <property type="entry name" value="RnlA-toxin_DBD"/>
    <property type="match status" value="1"/>
</dbReference>
<comment type="cofactor">
    <cofactor evidence="2">
        <name>Mg(2+)</name>
        <dbReference type="ChEBI" id="CHEBI:18420"/>
    </cofactor>
</comment>
<evidence type="ECO:0000256" key="6">
    <source>
        <dbReference type="ARBA" id="ARBA00017721"/>
    </source>
</evidence>
<dbReference type="GO" id="GO:0003676">
    <property type="term" value="F:nucleic acid binding"/>
    <property type="evidence" value="ECO:0007669"/>
    <property type="project" value="InterPro"/>
</dbReference>
<dbReference type="InterPro" id="IPR012337">
    <property type="entry name" value="RNaseH-like_sf"/>
</dbReference>
<evidence type="ECO:0000256" key="7">
    <source>
        <dbReference type="ARBA" id="ARBA00022722"/>
    </source>
</evidence>
<dbReference type="InterPro" id="IPR002156">
    <property type="entry name" value="RNaseH_domain"/>
</dbReference>
<evidence type="ECO:0000256" key="4">
    <source>
        <dbReference type="ARBA" id="ARBA00005300"/>
    </source>
</evidence>
<dbReference type="InterPro" id="IPR036397">
    <property type="entry name" value="RNaseH_sf"/>
</dbReference>
<evidence type="ECO:0000256" key="9">
    <source>
        <dbReference type="ARBA" id="ARBA00022759"/>
    </source>
</evidence>
<reference key="1">
    <citation type="submission" date="2010-11" db="EMBL/GenBank/DDBJ databases">
        <title>Complete sequence of Caldicellulosiruptor kronotskyensis 2002.</title>
        <authorList>
            <consortium name="US DOE Joint Genome Institute"/>
            <person name="Lucas S."/>
            <person name="Copeland A."/>
            <person name="Lapidus A."/>
            <person name="Cheng J.-F."/>
            <person name="Bruce D."/>
            <person name="Goodwin L."/>
            <person name="Pitluck S."/>
            <person name="Davenport K."/>
            <person name="Detter J.C."/>
            <person name="Han C."/>
            <person name="Tapia R."/>
            <person name="Land M."/>
            <person name="Hauser L."/>
            <person name="Jeffries C."/>
            <person name="Kyrpides N."/>
            <person name="Ivanova N."/>
            <person name="Mikhailova N."/>
            <person name="Blumer-Schuette S.E."/>
            <person name="Kelly R.M."/>
            <person name="Woyke T."/>
        </authorList>
    </citation>
    <scope>NUCLEOTIDE SEQUENCE</scope>
    <source>
        <strain>2002</strain>
    </source>
</reference>
<dbReference type="GO" id="GO:0004523">
    <property type="term" value="F:RNA-DNA hybrid ribonuclease activity"/>
    <property type="evidence" value="ECO:0007669"/>
    <property type="project" value="UniProtKB-EC"/>
</dbReference>
<evidence type="ECO:0000313" key="13">
    <source>
        <dbReference type="EMBL" id="ADQ45554.1"/>
    </source>
</evidence>
<dbReference type="Gene3D" id="3.30.420.10">
    <property type="entry name" value="Ribonuclease H-like superfamily/Ribonuclease H"/>
    <property type="match status" value="1"/>
</dbReference>
<comment type="catalytic activity">
    <reaction evidence="1">
        <text>Endonucleolytic cleavage to 5'-phosphomonoester.</text>
        <dbReference type="EC" id="3.1.26.4"/>
    </reaction>
</comment>
<gene>
    <name evidence="13" type="ordered locus">Calkro_0661</name>
</gene>